<evidence type="ECO:0000313" key="2">
    <source>
        <dbReference type="Proteomes" id="UP000316476"/>
    </source>
</evidence>
<sequence>MVRLLILAATSDQFSRPIVSNVMALMKNIANLICDSISVKRAEGVGIHDRAEGFGEQRTLGSDFQFPVTIPKRKCRRRIMASNSTRQDAS</sequence>
<name>A0A5C6FKF3_9PLAN</name>
<reference evidence="1 2" key="1">
    <citation type="submission" date="2019-02" db="EMBL/GenBank/DDBJ databases">
        <title>Deep-cultivation of Planctomycetes and their phenomic and genomic characterization uncovers novel biology.</title>
        <authorList>
            <person name="Wiegand S."/>
            <person name="Jogler M."/>
            <person name="Boedeker C."/>
            <person name="Pinto D."/>
            <person name="Vollmers J."/>
            <person name="Rivas-Marin E."/>
            <person name="Kohn T."/>
            <person name="Peeters S.H."/>
            <person name="Heuer A."/>
            <person name="Rast P."/>
            <person name="Oberbeckmann S."/>
            <person name="Bunk B."/>
            <person name="Jeske O."/>
            <person name="Meyerdierks A."/>
            <person name="Storesund J.E."/>
            <person name="Kallscheuer N."/>
            <person name="Luecker S."/>
            <person name="Lage O.M."/>
            <person name="Pohl T."/>
            <person name="Merkel B.J."/>
            <person name="Hornburger P."/>
            <person name="Mueller R.-W."/>
            <person name="Bruemmer F."/>
            <person name="Labrenz M."/>
            <person name="Spormann A.M."/>
            <person name="Op Den Camp H."/>
            <person name="Overmann J."/>
            <person name="Amann R."/>
            <person name="Jetten M.S.M."/>
            <person name="Mascher T."/>
            <person name="Medema M.H."/>
            <person name="Devos D.P."/>
            <person name="Kaster A.-K."/>
            <person name="Ovreas L."/>
            <person name="Rohde M."/>
            <person name="Galperin M.Y."/>
            <person name="Jogler C."/>
        </authorList>
    </citation>
    <scope>NUCLEOTIDE SEQUENCE [LARGE SCALE GENOMIC DNA]</scope>
    <source>
        <strain evidence="1 2">V7</strain>
    </source>
</reference>
<dbReference type="AlphaFoldDB" id="A0A5C6FKF3"/>
<dbReference type="EMBL" id="SJPZ01000002">
    <property type="protein sequence ID" value="TWU62600.1"/>
    <property type="molecule type" value="Genomic_DNA"/>
</dbReference>
<dbReference type="Proteomes" id="UP000316476">
    <property type="component" value="Unassembled WGS sequence"/>
</dbReference>
<comment type="caution">
    <text evidence="1">The sequence shown here is derived from an EMBL/GenBank/DDBJ whole genome shotgun (WGS) entry which is preliminary data.</text>
</comment>
<gene>
    <name evidence="1" type="ORF">V7x_43350</name>
</gene>
<proteinExistence type="predicted"/>
<accession>A0A5C6FKF3</accession>
<evidence type="ECO:0000313" key="1">
    <source>
        <dbReference type="EMBL" id="TWU62600.1"/>
    </source>
</evidence>
<organism evidence="1 2">
    <name type="scientific">Crateriforma conspicua</name>
    <dbReference type="NCBI Taxonomy" id="2527996"/>
    <lineage>
        <taxon>Bacteria</taxon>
        <taxon>Pseudomonadati</taxon>
        <taxon>Planctomycetota</taxon>
        <taxon>Planctomycetia</taxon>
        <taxon>Planctomycetales</taxon>
        <taxon>Planctomycetaceae</taxon>
        <taxon>Crateriforma</taxon>
    </lineage>
</organism>
<protein>
    <submittedName>
        <fullName evidence="1">Uncharacterized protein</fullName>
    </submittedName>
</protein>